<protein>
    <submittedName>
        <fullName evidence="3">M23 family metallopeptidase</fullName>
    </submittedName>
</protein>
<organism evidence="3">
    <name type="scientific">Thermus caliditerrae</name>
    <dbReference type="NCBI Taxonomy" id="1330700"/>
    <lineage>
        <taxon>Bacteria</taxon>
        <taxon>Thermotogati</taxon>
        <taxon>Deinococcota</taxon>
        <taxon>Deinococci</taxon>
        <taxon>Thermales</taxon>
        <taxon>Thermaceae</taxon>
        <taxon>Thermus</taxon>
    </lineage>
</organism>
<reference evidence="3" key="1">
    <citation type="journal article" date="2020" name="mSystems">
        <title>Genome- and Community-Level Interaction Insights into Carbon Utilization and Element Cycling Functions of Hydrothermarchaeota in Hydrothermal Sediment.</title>
        <authorList>
            <person name="Zhou Z."/>
            <person name="Liu Y."/>
            <person name="Xu W."/>
            <person name="Pan J."/>
            <person name="Luo Z.H."/>
            <person name="Li M."/>
        </authorList>
    </citation>
    <scope>NUCLEOTIDE SEQUENCE [LARGE SCALE GENOMIC DNA]</scope>
    <source>
        <strain evidence="3">SpSt-1071</strain>
    </source>
</reference>
<evidence type="ECO:0000256" key="1">
    <source>
        <dbReference type="SAM" id="MobiDB-lite"/>
    </source>
</evidence>
<dbReference type="Pfam" id="PF01551">
    <property type="entry name" value="Peptidase_M23"/>
    <property type="match status" value="1"/>
</dbReference>
<accession>A0A7C5VJK3</accession>
<dbReference type="CDD" id="cd12797">
    <property type="entry name" value="M23_peptidase"/>
    <property type="match status" value="1"/>
</dbReference>
<dbReference type="GO" id="GO:0004222">
    <property type="term" value="F:metalloendopeptidase activity"/>
    <property type="evidence" value="ECO:0007669"/>
    <property type="project" value="TreeGrafter"/>
</dbReference>
<dbReference type="PANTHER" id="PTHR21666">
    <property type="entry name" value="PEPTIDASE-RELATED"/>
    <property type="match status" value="1"/>
</dbReference>
<dbReference type="SUPFAM" id="SSF51261">
    <property type="entry name" value="Duplicated hybrid motif"/>
    <property type="match status" value="1"/>
</dbReference>
<dbReference type="EMBL" id="DRXE01000152">
    <property type="protein sequence ID" value="HHM67853.1"/>
    <property type="molecule type" value="Genomic_DNA"/>
</dbReference>
<dbReference type="Gene3D" id="2.70.70.10">
    <property type="entry name" value="Glucose Permease (Domain IIA)"/>
    <property type="match status" value="1"/>
</dbReference>
<comment type="caution">
    <text evidence="3">The sequence shown here is derived from an EMBL/GenBank/DDBJ whole genome shotgun (WGS) entry which is preliminary data.</text>
</comment>
<gene>
    <name evidence="3" type="ORF">ENM28_03915</name>
</gene>
<dbReference type="InterPro" id="IPR016047">
    <property type="entry name" value="M23ase_b-sheet_dom"/>
</dbReference>
<evidence type="ECO:0000259" key="2">
    <source>
        <dbReference type="Pfam" id="PF01551"/>
    </source>
</evidence>
<dbReference type="InterPro" id="IPR011055">
    <property type="entry name" value="Dup_hybrid_motif"/>
</dbReference>
<name>A0A7C5VJK3_9DEIN</name>
<feature type="region of interest" description="Disordered" evidence="1">
    <location>
        <begin position="206"/>
        <end position="228"/>
    </location>
</feature>
<dbReference type="AlphaFoldDB" id="A0A7C5VJK3"/>
<evidence type="ECO:0000313" key="3">
    <source>
        <dbReference type="EMBL" id="HHM67853.1"/>
    </source>
</evidence>
<dbReference type="PANTHER" id="PTHR21666:SF270">
    <property type="entry name" value="MUREIN HYDROLASE ACTIVATOR ENVC"/>
    <property type="match status" value="1"/>
</dbReference>
<dbReference type="InterPro" id="IPR050570">
    <property type="entry name" value="Cell_wall_metabolism_enzyme"/>
</dbReference>
<feature type="domain" description="M23ase beta-sheet core" evidence="2">
    <location>
        <begin position="50"/>
        <end position="145"/>
    </location>
</feature>
<proteinExistence type="predicted"/>
<sequence>MSVEGLEARARRDAAVNQVLRGLNVQQITLGVGVPYARSLREQYPRLPPVHQGVDLRIGAIGPGDPVRSPFAGQVARVGYDPGGYGNYVVLRAGEHEVLMAHLQEVRVKPGQTVRPGNLIGLEGETGAAKGAHLHLELRRGGKAITDQEAFWESLARLTAPPPPKEEKPATGSIQVGGTLTVNVHGLPPEVGARVGKRIEQVVQEEMGRHGQETRSPYNEGARRGSFR</sequence>